<protein>
    <recommendedName>
        <fullName evidence="4">Outer membrane lipoprotein-sorting protein</fullName>
    </recommendedName>
</protein>
<dbReference type="STRING" id="484498.SAMN05421686_101512"/>
<proteinExistence type="predicted"/>
<accession>A0A1N7J9K9</accession>
<dbReference type="Proteomes" id="UP000185639">
    <property type="component" value="Unassembled WGS sequence"/>
</dbReference>
<dbReference type="Pfam" id="PF07044">
    <property type="entry name" value="DUF1329"/>
    <property type="match status" value="1"/>
</dbReference>
<dbReference type="CDD" id="cd16329">
    <property type="entry name" value="LolA_like"/>
    <property type="match status" value="1"/>
</dbReference>
<dbReference type="InterPro" id="IPR010752">
    <property type="entry name" value="DUF1329"/>
</dbReference>
<dbReference type="RefSeq" id="WP_084188529.1">
    <property type="nucleotide sequence ID" value="NZ_FTOH01000001.1"/>
</dbReference>
<evidence type="ECO:0000313" key="3">
    <source>
        <dbReference type="Proteomes" id="UP000185639"/>
    </source>
</evidence>
<feature type="region of interest" description="Disordered" evidence="1">
    <location>
        <begin position="439"/>
        <end position="469"/>
    </location>
</feature>
<dbReference type="EMBL" id="FTOH01000001">
    <property type="protein sequence ID" value="SIS45957.1"/>
    <property type="molecule type" value="Genomic_DNA"/>
</dbReference>
<keyword evidence="3" id="KW-1185">Reference proteome</keyword>
<name>A0A1N7J9K9_9GAMM</name>
<evidence type="ECO:0008006" key="4">
    <source>
        <dbReference type="Google" id="ProtNLM"/>
    </source>
</evidence>
<dbReference type="AlphaFoldDB" id="A0A1N7J9K9"/>
<evidence type="ECO:0000313" key="2">
    <source>
        <dbReference type="EMBL" id="SIS45957.1"/>
    </source>
</evidence>
<organism evidence="2 3">
    <name type="scientific">Thalassolituus maritimus</name>
    <dbReference type="NCBI Taxonomy" id="484498"/>
    <lineage>
        <taxon>Bacteria</taxon>
        <taxon>Pseudomonadati</taxon>
        <taxon>Pseudomonadota</taxon>
        <taxon>Gammaproteobacteria</taxon>
        <taxon>Oceanospirillales</taxon>
        <taxon>Oceanospirillaceae</taxon>
        <taxon>Thalassolituus</taxon>
    </lineage>
</organism>
<reference evidence="3" key="1">
    <citation type="submission" date="2017-01" db="EMBL/GenBank/DDBJ databases">
        <authorList>
            <person name="Varghese N."/>
            <person name="Submissions S."/>
        </authorList>
    </citation>
    <scope>NUCLEOTIDE SEQUENCE [LARGE SCALE GENOMIC DNA]</scope>
    <source>
        <strain evidence="3">DSM 24913</strain>
    </source>
</reference>
<gene>
    <name evidence="2" type="ORF">SAMN05421686_101512</name>
</gene>
<evidence type="ECO:0000256" key="1">
    <source>
        <dbReference type="SAM" id="MobiDB-lite"/>
    </source>
</evidence>
<dbReference type="Gene3D" id="2.50.20.10">
    <property type="entry name" value="Lipoprotein localisation LolA/LolB/LppX"/>
    <property type="match status" value="1"/>
</dbReference>
<sequence>MDLSGVIRVKRGSSLLATLCVAGGMFVSQAYASVSVSEAEQLKSVLTPMGGQREGNGRDIPPWRGGLTLPPVEYKEPGQHHPDPFPDDQPLFTVTAQNMNQYSNNLTEGQKEMFRTYPDTFKMPVYQTRRTAAAPEWVYENTYKNALRAELADGGDSLLYSYAGIPFPILSDNKNQAGIQAVWNHITRWRGTYLQLQASEVAVHKDGKFTPTTVEQQVEFNYYRQDKTIEELDNLLFYYLSVTKAPARLAGGAVLVHEPLNQANDARQAWGYNAGQRRVRRAPNLAYDTPIAAADGLRYADDTDIYNGSPDRYNWKLIDKREIYIPYNNYRLTSNEASYNDILRPGHLNPEYTRYEKHRVWVVEGTLKDGMRHVYSKRVFYIDEDTWSIAVADQYDMNGQLWRVSMAYIKTYYELPVTWTGMDVFHDLRDRRYHVQGMTNEEPEEIDYSNPPPGDRYFTPAELRRRGRR</sequence>